<dbReference type="PANTHER" id="PTHR43313">
    <property type="entry name" value="SHORT-CHAIN DEHYDROGENASE/REDUCTASE FAMILY 9C"/>
    <property type="match status" value="1"/>
</dbReference>
<protein>
    <submittedName>
        <fullName evidence="2">SPOSA6832_01363-mRNA-1:cds</fullName>
    </submittedName>
</protein>
<feature type="non-terminal residue" evidence="2">
    <location>
        <position position="1"/>
    </location>
</feature>
<feature type="region of interest" description="Disordered" evidence="1">
    <location>
        <begin position="505"/>
        <end position="593"/>
    </location>
</feature>
<dbReference type="InterPro" id="IPR013952">
    <property type="entry name" value="DUF1776_fun"/>
</dbReference>
<dbReference type="Gene3D" id="3.40.50.720">
    <property type="entry name" value="NAD(P)-binding Rossmann-like Domain"/>
    <property type="match status" value="1"/>
</dbReference>
<dbReference type="AlphaFoldDB" id="A0A0D6EJ97"/>
<dbReference type="GO" id="GO:0008202">
    <property type="term" value="P:steroid metabolic process"/>
    <property type="evidence" value="ECO:0007669"/>
    <property type="project" value="TreeGrafter"/>
</dbReference>
<dbReference type="Pfam" id="PF08643">
    <property type="entry name" value="DUF1776"/>
    <property type="match status" value="1"/>
</dbReference>
<feature type="compositionally biased region" description="Pro residues" evidence="1">
    <location>
        <begin position="70"/>
        <end position="80"/>
    </location>
</feature>
<organism evidence="2 3">
    <name type="scientific">Sporidiobolus salmonicolor</name>
    <name type="common">Yeast-like fungus</name>
    <name type="synonym">Sporobolomyces salmonicolor</name>
    <dbReference type="NCBI Taxonomy" id="5005"/>
    <lineage>
        <taxon>Eukaryota</taxon>
        <taxon>Fungi</taxon>
        <taxon>Dikarya</taxon>
        <taxon>Basidiomycota</taxon>
        <taxon>Pucciniomycotina</taxon>
        <taxon>Microbotryomycetes</taxon>
        <taxon>Sporidiobolales</taxon>
        <taxon>Sporidiobolaceae</taxon>
        <taxon>Sporobolomyces</taxon>
    </lineage>
</organism>
<proteinExistence type="predicted"/>
<evidence type="ECO:0000313" key="3">
    <source>
        <dbReference type="Proteomes" id="UP000243876"/>
    </source>
</evidence>
<dbReference type="GO" id="GO:0016491">
    <property type="term" value="F:oxidoreductase activity"/>
    <property type="evidence" value="ECO:0007669"/>
    <property type="project" value="TreeGrafter"/>
</dbReference>
<evidence type="ECO:0000313" key="2">
    <source>
        <dbReference type="EMBL" id="CEQ39808.1"/>
    </source>
</evidence>
<keyword evidence="3" id="KW-1185">Reference proteome</keyword>
<dbReference type="PANTHER" id="PTHR43313:SF1">
    <property type="entry name" value="3BETA-HYDROXYSTEROID DEHYDROGENASE DHS-16"/>
    <property type="match status" value="1"/>
</dbReference>
<dbReference type="Proteomes" id="UP000243876">
    <property type="component" value="Unassembled WGS sequence"/>
</dbReference>
<dbReference type="EMBL" id="CENE01000004">
    <property type="protein sequence ID" value="CEQ39808.1"/>
    <property type="molecule type" value="Genomic_DNA"/>
</dbReference>
<reference evidence="3" key="1">
    <citation type="submission" date="2015-02" db="EMBL/GenBank/DDBJ databases">
        <authorList>
            <person name="Gon?alves P."/>
        </authorList>
    </citation>
    <scope>NUCLEOTIDE SEQUENCE [LARGE SCALE GENOMIC DNA]</scope>
</reference>
<accession>A0A0D6EJ97</accession>
<name>A0A0D6EJ97_SPOSA</name>
<sequence length="607" mass="64277">MADQINDLVDSVQQSLRSLWDSAVPEDLHNLASLPAKVHETLDDIFDKLTNNRTLPLPNPADWLPSASTTPPPPPPPPAPSTRTPRWLQHLADHTARYPFFYAAAALGLSTSGAYYLFPAQTARTLAPLTRFVPLALLPAPKNRPLRLLPHSHGVAAEIRKEAVLVLGADSAAGRELALDLERRGFVVVATVSDPNEVDALEKTSRGWIKVLVLDPNESSSVAPFLRSLSTALSLRFPLHTSGDPFSRPSHALALTGLVNCLALSSSAETETLCPVEAVENEALRKAVGERVATLVGVVKGVMPFLRAAAGRPGAPEGVFLSLVPSAPANHALPFLSLASASNAALLSLLHSFRRELSLSTTSNLRASILEVGFFDVPCLAPSFSPVPLPIRLDSLYAPALARRASPADGNARISAKGGRQGTSIRKLNKRVWQILVRPTHARAVERIGAGCVHTATTYHVLTYLPHSLLDAFLVVQDRLYAFYLSHLSSSRLFGLSLPSLPRASSARLGSSSSPRSARPLPTPPVHPDSLRPASSAGPSQVPLADPFVRCPSTKGYDGEAEDGTESESQSSLEDFGVGVGAGPGAGADSVYGTGSFVEVANDGEGA</sequence>
<evidence type="ECO:0000256" key="1">
    <source>
        <dbReference type="SAM" id="MobiDB-lite"/>
    </source>
</evidence>
<dbReference type="OrthoDB" id="5308060at2759"/>
<gene>
    <name evidence="2" type="primary">SPOSA6832_01363</name>
</gene>
<dbReference type="SUPFAM" id="SSF51735">
    <property type="entry name" value="NAD(P)-binding Rossmann-fold domains"/>
    <property type="match status" value="1"/>
</dbReference>
<dbReference type="InterPro" id="IPR036291">
    <property type="entry name" value="NAD(P)-bd_dom_sf"/>
</dbReference>
<feature type="region of interest" description="Disordered" evidence="1">
    <location>
        <begin position="57"/>
        <end position="85"/>
    </location>
</feature>
<feature type="compositionally biased region" description="Low complexity" evidence="1">
    <location>
        <begin position="505"/>
        <end position="520"/>
    </location>
</feature>